<comment type="caution">
    <text evidence="1">The sequence shown here is derived from an EMBL/GenBank/DDBJ whole genome shotgun (WGS) entry which is preliminary data.</text>
</comment>
<reference evidence="1 2" key="1">
    <citation type="journal article" date="2017" name="ISME J.">
        <title>Potential for microbial H2 and metal transformations associated with novel bacteria and archaea in deep terrestrial subsurface sediments.</title>
        <authorList>
            <person name="Hernsdorf A.W."/>
            <person name="Amano Y."/>
            <person name="Miyakawa K."/>
            <person name="Ise K."/>
            <person name="Suzuki Y."/>
            <person name="Anantharaman K."/>
            <person name="Probst A."/>
            <person name="Burstein D."/>
            <person name="Thomas B.C."/>
            <person name="Banfield J.F."/>
        </authorList>
    </citation>
    <scope>NUCLEOTIDE SEQUENCE [LARGE SCALE GENOMIC DNA]</scope>
    <source>
        <strain evidence="1">HGW-Falkowbacteria-2</strain>
    </source>
</reference>
<dbReference type="Proteomes" id="UP000233325">
    <property type="component" value="Unassembled WGS sequence"/>
</dbReference>
<evidence type="ECO:0000313" key="2">
    <source>
        <dbReference type="Proteomes" id="UP000233325"/>
    </source>
</evidence>
<proteinExistence type="predicted"/>
<dbReference type="SUPFAM" id="SSF101386">
    <property type="entry name" value="all-alpha NTP pyrophosphatases"/>
    <property type="match status" value="1"/>
</dbReference>
<protein>
    <submittedName>
        <fullName evidence="1">Nucleotide pyrophosphohydrolase</fullName>
    </submittedName>
</protein>
<evidence type="ECO:0000313" key="1">
    <source>
        <dbReference type="EMBL" id="PKM87687.1"/>
    </source>
</evidence>
<accession>A0A2N2DZ06</accession>
<dbReference type="EMBL" id="PHAH01000036">
    <property type="protein sequence ID" value="PKM87687.1"/>
    <property type="molecule type" value="Genomic_DNA"/>
</dbReference>
<gene>
    <name evidence="1" type="ORF">CVU83_02715</name>
</gene>
<sequence>MTIQQLIALIMEQAKQKGFGVKADEINVPEKIALIHSEVSEAFEAYRHKNIDGKDGFKEELGDAVQRILHLCGSLDIDIEESIIKKIKSNEDREWNWDNMNEKHS</sequence>
<dbReference type="Gene3D" id="1.10.287.1080">
    <property type="entry name" value="MazG-like"/>
    <property type="match status" value="1"/>
</dbReference>
<organism evidence="1 2">
    <name type="scientific">Candidatus Falkowbacteria bacterium HGW-Falkowbacteria-2</name>
    <dbReference type="NCBI Taxonomy" id="2013769"/>
    <lineage>
        <taxon>Bacteria</taxon>
        <taxon>Candidatus Falkowiibacteriota</taxon>
    </lineage>
</organism>
<name>A0A2N2DZ06_9BACT</name>
<dbReference type="GO" id="GO:0016787">
    <property type="term" value="F:hydrolase activity"/>
    <property type="evidence" value="ECO:0007669"/>
    <property type="project" value="UniProtKB-KW"/>
</dbReference>
<dbReference type="AlphaFoldDB" id="A0A2N2DZ06"/>
<keyword evidence="1" id="KW-0378">Hydrolase</keyword>